<accession>A0AB38YG69</accession>
<gene>
    <name evidence="2" type="ORF">NFC81_00550</name>
</gene>
<evidence type="ECO:0008006" key="3">
    <source>
        <dbReference type="Google" id="ProtNLM"/>
    </source>
</evidence>
<dbReference type="EMBL" id="CP101717">
    <property type="protein sequence ID" value="WLD58298.1"/>
    <property type="molecule type" value="Genomic_DNA"/>
</dbReference>
<dbReference type="AlphaFoldDB" id="A0AB38YG69"/>
<feature type="signal peptide" evidence="1">
    <location>
        <begin position="1"/>
        <end position="29"/>
    </location>
</feature>
<protein>
    <recommendedName>
        <fullName evidence="3">DUF2490 domain-containing protein</fullName>
    </recommendedName>
</protein>
<evidence type="ECO:0000313" key="2">
    <source>
        <dbReference type="EMBL" id="WLD58298.1"/>
    </source>
</evidence>
<dbReference type="RefSeq" id="WP_304995584.1">
    <property type="nucleotide sequence ID" value="NZ_CP101717.1"/>
</dbReference>
<organism evidence="2">
    <name type="scientific">Salinispirillum sp. LH 10-3-1</name>
    <dbReference type="NCBI Taxonomy" id="2952525"/>
    <lineage>
        <taxon>Bacteria</taxon>
        <taxon>Pseudomonadati</taxon>
        <taxon>Pseudomonadota</taxon>
        <taxon>Gammaproteobacteria</taxon>
        <taxon>Oceanospirillales</taxon>
        <taxon>Saccharospirillaceae</taxon>
        <taxon>Salinispirillum</taxon>
    </lineage>
</organism>
<evidence type="ECO:0000256" key="1">
    <source>
        <dbReference type="SAM" id="SignalP"/>
    </source>
</evidence>
<keyword evidence="1" id="KW-0732">Signal</keyword>
<proteinExistence type="predicted"/>
<name>A0AB38YG69_9GAMM</name>
<sequence>MKRCTARTFDAHAFIGALIFILCAGSAMALDAQVSAGLDNNPMLSRKPGDQVPVWTAEGSLYHSQFFELSPRLAWSVLGAVDARWFDTTSSLSEIALDTAATGYFQPRLGYTAPWYQLAVSATPVLVANEQRNHVQARLRVSRHQRLTDRLNYALGLQASQSFADERIFRQRRYGLDGQINFDRRLARPHGFSGVFLRGGVQQGQFASTRSYQPSGVYGYNIMIDDGLSDDLGSTWWVYRTDALAFSAVLGARYNLSPRWALDTSLQHDQLNSDVGDYSRQKLVLSLVGRLGMP</sequence>
<feature type="chain" id="PRO_5044205462" description="DUF2490 domain-containing protein" evidence="1">
    <location>
        <begin position="30"/>
        <end position="294"/>
    </location>
</feature>
<reference evidence="2" key="1">
    <citation type="submission" date="2022-07" db="EMBL/GenBank/DDBJ databases">
        <title>Complete genome sequence of Salinispirillum sp. LH10-3-1 capable of multiple carbohydrate inversion isolated from a soda lake.</title>
        <authorList>
            <person name="Liu J."/>
            <person name="Zhai Y."/>
            <person name="Zhang H."/>
            <person name="Yang H."/>
            <person name="Qu J."/>
            <person name="Li J."/>
        </authorList>
    </citation>
    <scope>NUCLEOTIDE SEQUENCE</scope>
    <source>
        <strain evidence="2">LH 10-3-1</strain>
    </source>
</reference>